<evidence type="ECO:0000313" key="3">
    <source>
        <dbReference type="EMBL" id="PHH53559.1"/>
    </source>
</evidence>
<evidence type="ECO:0000313" key="4">
    <source>
        <dbReference type="Proteomes" id="UP000222788"/>
    </source>
</evidence>
<protein>
    <submittedName>
        <fullName evidence="3">Zinc finger protein 511</fullName>
    </submittedName>
</protein>
<dbReference type="EMBL" id="APWK03000042">
    <property type="protein sequence ID" value="PHH53559.1"/>
    <property type="molecule type" value="Genomic_DNA"/>
</dbReference>
<feature type="region of interest" description="Disordered" evidence="1">
    <location>
        <begin position="187"/>
        <end position="255"/>
    </location>
</feature>
<dbReference type="PROSITE" id="PS00028">
    <property type="entry name" value="ZINC_FINGER_C2H2_1"/>
    <property type="match status" value="1"/>
</dbReference>
<dbReference type="PANTHER" id="PTHR21354:SF0">
    <property type="entry name" value="ZINC FINGER PROTEIN 511"/>
    <property type="match status" value="1"/>
</dbReference>
<feature type="compositionally biased region" description="Polar residues" evidence="1">
    <location>
        <begin position="233"/>
        <end position="243"/>
    </location>
</feature>
<feature type="compositionally biased region" description="Low complexity" evidence="1">
    <location>
        <begin position="220"/>
        <end position="232"/>
    </location>
</feature>
<comment type="caution">
    <text evidence="3">The sequence shown here is derived from an EMBL/GenBank/DDBJ whole genome shotgun (WGS) entry which is preliminary data.</text>
</comment>
<dbReference type="Proteomes" id="UP000222788">
    <property type="component" value="Unassembled WGS sequence"/>
</dbReference>
<sequence>MKRSRDPEEDSSHYSDQEAIAALYPVSKAVQLDSEPLNPKGDSCPVSNMICCLPPHKDPVSFRSYHDYEAHYARDHSYRCYECHRNLPSEHLLDVHIEECHDAFTAVKRERGEKTFSCFVESCERKCSTPQKRRMHLIDKHLYPKNFFFAVTRDGIDGRNSLLHEGNYYRRRSSLGPAIATSTTASANHIPLAETPTPDQPAISSSSRNKPQDRLQAAVSSSTKSNDGSTSDATSQSAPTTPDTEMEDLADAMSGLKFVPRDIRFGRGCRAGFSRT</sequence>
<dbReference type="SMART" id="SM00355">
    <property type="entry name" value="ZnF_C2H2"/>
    <property type="match status" value="2"/>
</dbReference>
<feature type="domain" description="C2H2-type" evidence="2">
    <location>
        <begin position="80"/>
        <end position="101"/>
    </location>
</feature>
<evidence type="ECO:0000259" key="2">
    <source>
        <dbReference type="PROSITE" id="PS00028"/>
    </source>
</evidence>
<name>A0A2C5WXL0_9PEZI</name>
<dbReference type="PANTHER" id="PTHR21354">
    <property type="entry name" value="ZINC FINGER PROTEIN 511"/>
    <property type="match status" value="1"/>
</dbReference>
<proteinExistence type="predicted"/>
<gene>
    <name evidence="3" type="primary">Znf511</name>
    <name evidence="3" type="ORF">CFIMG_001816RA</name>
</gene>
<accession>A0A2C5WXL0</accession>
<evidence type="ECO:0000256" key="1">
    <source>
        <dbReference type="SAM" id="MobiDB-lite"/>
    </source>
</evidence>
<reference evidence="3 4" key="1">
    <citation type="journal article" date="2013" name="Fungal Biol.">
        <title>Analysis of microsatellite markers in the genome of the plant pathogen Ceratocystis fimbriata.</title>
        <authorList>
            <person name="Simpson M.C."/>
            <person name="Wilken P.M."/>
            <person name="Coetzee M.P."/>
            <person name="Wingfield M.J."/>
            <person name="Wingfield B.D."/>
        </authorList>
    </citation>
    <scope>NUCLEOTIDE SEQUENCE [LARGE SCALE GENOMIC DNA]</scope>
    <source>
        <strain evidence="3 4">CBS 114723</strain>
    </source>
</reference>
<dbReference type="OrthoDB" id="18440at2759"/>
<organism evidence="3 4">
    <name type="scientific">Ceratocystis fimbriata CBS 114723</name>
    <dbReference type="NCBI Taxonomy" id="1035309"/>
    <lineage>
        <taxon>Eukaryota</taxon>
        <taxon>Fungi</taxon>
        <taxon>Dikarya</taxon>
        <taxon>Ascomycota</taxon>
        <taxon>Pezizomycotina</taxon>
        <taxon>Sordariomycetes</taxon>
        <taxon>Hypocreomycetidae</taxon>
        <taxon>Microascales</taxon>
        <taxon>Ceratocystidaceae</taxon>
        <taxon>Ceratocystis</taxon>
    </lineage>
</organism>
<reference evidence="3 4" key="2">
    <citation type="journal article" date="2013" name="IMA Fungus">
        <title>IMA Genome-F 1: Ceratocystis fimbriata: Draft nuclear genome sequence for the plant pathogen, Ceratocystis fimbriata.</title>
        <authorList>
            <person name="Wilken P.M."/>
            <person name="Steenkamp E.T."/>
            <person name="Wingfield M.J."/>
            <person name="de Beer Z.W."/>
            <person name="Wingfield B.D."/>
        </authorList>
    </citation>
    <scope>NUCLEOTIDE SEQUENCE [LARGE SCALE GENOMIC DNA]</scope>
    <source>
        <strain evidence="3 4">CBS 114723</strain>
    </source>
</reference>
<dbReference type="InterPro" id="IPR013087">
    <property type="entry name" value="Znf_C2H2_type"/>
</dbReference>
<dbReference type="InterPro" id="IPR039258">
    <property type="entry name" value="ZNF511"/>
</dbReference>
<dbReference type="AlphaFoldDB" id="A0A2C5WXL0"/>
<keyword evidence="4" id="KW-1185">Reference proteome</keyword>